<sequence length="257" mass="26679">MRTIVVTGAASGIGRATKELLESRGDRVIGVDLREADVTVDLSTSEGRAALVEGVGDLTGGRIDAIVANAGLSHEIPVTMAVNYFGAVATLEGLRPFLAGSEAPRAVTTSSMASLRPSDDVLVEAALAGDEAKALARAAELVESGPQSVIYPSSKRALSRWLRRTAPTPAWAGAGIPINAIAPSVVLTAMTAQMLGSEEGRDMVSSHVPMPLNGYMPPESAAALFAWLVSPENTHLCGQVIFIDGGTDVVMRGDSTW</sequence>
<keyword evidence="2" id="KW-0560">Oxidoreductase</keyword>
<dbReference type="Gene3D" id="3.40.50.720">
    <property type="entry name" value="NAD(P)-binding Rossmann-like Domain"/>
    <property type="match status" value="1"/>
</dbReference>
<name>A0ABY5L2P4_9CELL</name>
<dbReference type="InterPro" id="IPR002347">
    <property type="entry name" value="SDR_fam"/>
</dbReference>
<dbReference type="PRINTS" id="PR00081">
    <property type="entry name" value="GDHRDH"/>
</dbReference>
<organism evidence="3 4">
    <name type="scientific">Cellulomonas chengniuliangii</name>
    <dbReference type="NCBI Taxonomy" id="2968084"/>
    <lineage>
        <taxon>Bacteria</taxon>
        <taxon>Bacillati</taxon>
        <taxon>Actinomycetota</taxon>
        <taxon>Actinomycetes</taxon>
        <taxon>Micrococcales</taxon>
        <taxon>Cellulomonadaceae</taxon>
        <taxon>Cellulomonas</taxon>
    </lineage>
</organism>
<evidence type="ECO:0000313" key="4">
    <source>
        <dbReference type="Proteomes" id="UP001316189"/>
    </source>
</evidence>
<dbReference type="EMBL" id="CP101988">
    <property type="protein sequence ID" value="UUI75730.1"/>
    <property type="molecule type" value="Genomic_DNA"/>
</dbReference>
<comment type="similarity">
    <text evidence="1">Belongs to the short-chain dehydrogenases/reductases (SDR) family.</text>
</comment>
<reference evidence="3 4" key="1">
    <citation type="submission" date="2022-07" db="EMBL/GenBank/DDBJ databases">
        <title>Novel species in genus cellulomonas.</title>
        <authorList>
            <person name="Ye L."/>
        </authorList>
    </citation>
    <scope>NUCLEOTIDE SEQUENCE [LARGE SCALE GENOMIC DNA]</scope>
    <source>
        <strain evidence="4">zg-Y338</strain>
    </source>
</reference>
<proteinExistence type="inferred from homology"/>
<dbReference type="SUPFAM" id="SSF51735">
    <property type="entry name" value="NAD(P)-binding Rossmann-fold domains"/>
    <property type="match status" value="1"/>
</dbReference>
<accession>A0ABY5L2P4</accession>
<dbReference type="PANTHER" id="PTHR24321:SF8">
    <property type="entry name" value="ESTRADIOL 17-BETA-DEHYDROGENASE 8-RELATED"/>
    <property type="match status" value="1"/>
</dbReference>
<keyword evidence="4" id="KW-1185">Reference proteome</keyword>
<dbReference type="Proteomes" id="UP001316189">
    <property type="component" value="Chromosome"/>
</dbReference>
<evidence type="ECO:0000313" key="3">
    <source>
        <dbReference type="EMBL" id="UUI75730.1"/>
    </source>
</evidence>
<gene>
    <name evidence="3" type="ORF">NP064_02080</name>
</gene>
<dbReference type="Pfam" id="PF00106">
    <property type="entry name" value="adh_short"/>
    <property type="match status" value="1"/>
</dbReference>
<dbReference type="RefSeq" id="WP_227568176.1">
    <property type="nucleotide sequence ID" value="NZ_CP101988.1"/>
</dbReference>
<evidence type="ECO:0000256" key="1">
    <source>
        <dbReference type="ARBA" id="ARBA00006484"/>
    </source>
</evidence>
<dbReference type="InterPro" id="IPR036291">
    <property type="entry name" value="NAD(P)-bd_dom_sf"/>
</dbReference>
<evidence type="ECO:0000256" key="2">
    <source>
        <dbReference type="ARBA" id="ARBA00023002"/>
    </source>
</evidence>
<protein>
    <submittedName>
        <fullName evidence="3">SDR family oxidoreductase</fullName>
    </submittedName>
</protein>
<dbReference type="PANTHER" id="PTHR24321">
    <property type="entry name" value="DEHYDROGENASES, SHORT CHAIN"/>
    <property type="match status" value="1"/>
</dbReference>
<dbReference type="Pfam" id="PF13561">
    <property type="entry name" value="adh_short_C2"/>
    <property type="match status" value="1"/>
</dbReference>